<dbReference type="Gene3D" id="3.40.630.10">
    <property type="entry name" value="Zn peptidases"/>
    <property type="match status" value="1"/>
</dbReference>
<name>A0A2A6B8B8_PRIPA</name>
<organism evidence="1 2">
    <name type="scientific">Pristionchus pacificus</name>
    <name type="common">Parasitic nematode worm</name>
    <dbReference type="NCBI Taxonomy" id="54126"/>
    <lineage>
        <taxon>Eukaryota</taxon>
        <taxon>Metazoa</taxon>
        <taxon>Ecdysozoa</taxon>
        <taxon>Nematoda</taxon>
        <taxon>Chromadorea</taxon>
        <taxon>Rhabditida</taxon>
        <taxon>Rhabditina</taxon>
        <taxon>Diplogasteromorpha</taxon>
        <taxon>Diplogasteroidea</taxon>
        <taxon>Neodiplogasteridae</taxon>
        <taxon>Pristionchus</taxon>
    </lineage>
</organism>
<dbReference type="OrthoDB" id="10013407at2759"/>
<evidence type="ECO:0000313" key="2">
    <source>
        <dbReference type="Proteomes" id="UP000005239"/>
    </source>
</evidence>
<dbReference type="AlphaFoldDB" id="A0A2A6B8B8"/>
<keyword evidence="2" id="KW-1185">Reference proteome</keyword>
<accession>A0A2A6B8B8</accession>
<dbReference type="SUPFAM" id="SSF53187">
    <property type="entry name" value="Zn-dependent exopeptidases"/>
    <property type="match status" value="1"/>
</dbReference>
<accession>A0A8R1YAH1</accession>
<dbReference type="Proteomes" id="UP000005239">
    <property type="component" value="Unassembled WGS sequence"/>
</dbReference>
<protein>
    <submittedName>
        <fullName evidence="1">Uncharacterized protein</fullName>
    </submittedName>
</protein>
<reference evidence="2" key="1">
    <citation type="journal article" date="2008" name="Nat. Genet.">
        <title>The Pristionchus pacificus genome provides a unique perspective on nematode lifestyle and parasitism.</title>
        <authorList>
            <person name="Dieterich C."/>
            <person name="Clifton S.W."/>
            <person name="Schuster L.N."/>
            <person name="Chinwalla A."/>
            <person name="Delehaunty K."/>
            <person name="Dinkelacker I."/>
            <person name="Fulton L."/>
            <person name="Fulton R."/>
            <person name="Godfrey J."/>
            <person name="Minx P."/>
            <person name="Mitreva M."/>
            <person name="Roeseler W."/>
            <person name="Tian H."/>
            <person name="Witte H."/>
            <person name="Yang S.P."/>
            <person name="Wilson R.K."/>
            <person name="Sommer R.J."/>
        </authorList>
    </citation>
    <scope>NUCLEOTIDE SEQUENCE [LARGE SCALE GENOMIC DNA]</scope>
    <source>
        <strain evidence="2">PS312</strain>
    </source>
</reference>
<gene>
    <name evidence="1" type="primary">WBGene00094111</name>
</gene>
<dbReference type="EnsemblMetazoa" id="PPA04557.1">
    <property type="protein sequence ID" value="PPA04557.1"/>
    <property type="gene ID" value="WBGene00094111"/>
</dbReference>
<reference evidence="1" key="2">
    <citation type="submission" date="2022-06" db="UniProtKB">
        <authorList>
            <consortium name="EnsemblMetazoa"/>
        </authorList>
    </citation>
    <scope>IDENTIFICATION</scope>
    <source>
        <strain evidence="1">PS312</strain>
    </source>
</reference>
<proteinExistence type="predicted"/>
<sequence length="92" mass="10568">MMLADADSLSFQSQKYIYKNISKLQGDVYNLAQPRDIPAVNFVPDKGGDHFYFRYHHSPADYVSVFEEGDLEYTAAVFASMANVIANQDHWW</sequence>
<evidence type="ECO:0000313" key="1">
    <source>
        <dbReference type="EnsemblMetazoa" id="PPA04557.1"/>
    </source>
</evidence>